<dbReference type="AlphaFoldDB" id="A0A426Y149"/>
<reference evidence="1 2" key="1">
    <citation type="journal article" date="2014" name="Agronomy (Basel)">
        <title>A Draft Genome Sequence for Ensete ventricosum, the Drought-Tolerant Tree Against Hunger.</title>
        <authorList>
            <person name="Harrison J."/>
            <person name="Moore K.A."/>
            <person name="Paszkiewicz K."/>
            <person name="Jones T."/>
            <person name="Grant M."/>
            <person name="Ambacheew D."/>
            <person name="Muzemil S."/>
            <person name="Studholme D.J."/>
        </authorList>
    </citation>
    <scope>NUCLEOTIDE SEQUENCE [LARGE SCALE GENOMIC DNA]</scope>
</reference>
<sequence>MDGEVLYDFLCKCGGKCACYMVRCHGLVYVIPLPSIHEGRAVPLLLGGRLRVGRRVALRRITVARRRVPMRRVSGRRIARRRVSLRRISLGSVPRRRVGVLGVVLWRIT</sequence>
<evidence type="ECO:0000313" key="2">
    <source>
        <dbReference type="Proteomes" id="UP000287651"/>
    </source>
</evidence>
<evidence type="ECO:0000313" key="1">
    <source>
        <dbReference type="EMBL" id="RRT45479.1"/>
    </source>
</evidence>
<protein>
    <submittedName>
        <fullName evidence="1">Uncharacterized protein</fullName>
    </submittedName>
</protein>
<dbReference type="Proteomes" id="UP000287651">
    <property type="component" value="Unassembled WGS sequence"/>
</dbReference>
<gene>
    <name evidence="1" type="ORF">B296_00041789</name>
</gene>
<dbReference type="EMBL" id="AMZH03015811">
    <property type="protein sequence ID" value="RRT45479.1"/>
    <property type="molecule type" value="Genomic_DNA"/>
</dbReference>
<accession>A0A426Y149</accession>
<organism evidence="1 2">
    <name type="scientific">Ensete ventricosum</name>
    <name type="common">Abyssinian banana</name>
    <name type="synonym">Musa ensete</name>
    <dbReference type="NCBI Taxonomy" id="4639"/>
    <lineage>
        <taxon>Eukaryota</taxon>
        <taxon>Viridiplantae</taxon>
        <taxon>Streptophyta</taxon>
        <taxon>Embryophyta</taxon>
        <taxon>Tracheophyta</taxon>
        <taxon>Spermatophyta</taxon>
        <taxon>Magnoliopsida</taxon>
        <taxon>Liliopsida</taxon>
        <taxon>Zingiberales</taxon>
        <taxon>Musaceae</taxon>
        <taxon>Ensete</taxon>
    </lineage>
</organism>
<comment type="caution">
    <text evidence="1">The sequence shown here is derived from an EMBL/GenBank/DDBJ whole genome shotgun (WGS) entry which is preliminary data.</text>
</comment>
<name>A0A426Y149_ENSVE</name>
<proteinExistence type="predicted"/>